<evidence type="ECO:0000256" key="3">
    <source>
        <dbReference type="ARBA" id="ARBA00022481"/>
    </source>
</evidence>
<keyword evidence="5" id="KW-0997">Cell inner membrane</keyword>
<reference evidence="15" key="1">
    <citation type="submission" date="2016-10" db="EMBL/GenBank/DDBJ databases">
        <title>Sequence of Gallionella enrichment culture.</title>
        <authorList>
            <person name="Poehlein A."/>
            <person name="Muehling M."/>
            <person name="Daniel R."/>
        </authorList>
    </citation>
    <scope>NUCLEOTIDE SEQUENCE</scope>
</reference>
<comment type="similarity">
    <text evidence="10">Belongs to the methyl-accepting chemotaxis (MCP) protein family.</text>
</comment>
<proteinExistence type="inferred from homology"/>
<dbReference type="SUPFAM" id="SSF58104">
    <property type="entry name" value="Methyl-accepting chemotaxis protein (MCP) signaling domain"/>
    <property type="match status" value="1"/>
</dbReference>
<dbReference type="InterPro" id="IPR003660">
    <property type="entry name" value="HAMP_dom"/>
</dbReference>
<dbReference type="PROSITE" id="PS50885">
    <property type="entry name" value="HAMP"/>
    <property type="match status" value="1"/>
</dbReference>
<evidence type="ECO:0000256" key="5">
    <source>
        <dbReference type="ARBA" id="ARBA00022519"/>
    </source>
</evidence>
<evidence type="ECO:0000259" key="13">
    <source>
        <dbReference type="PROSITE" id="PS50112"/>
    </source>
</evidence>
<keyword evidence="2" id="KW-1003">Cell membrane</keyword>
<dbReference type="InterPro" id="IPR009875">
    <property type="entry name" value="PilZ_domain"/>
</dbReference>
<keyword evidence="15" id="KW-0675">Receptor</keyword>
<feature type="transmembrane region" description="Helical" evidence="11">
    <location>
        <begin position="190"/>
        <end position="211"/>
    </location>
</feature>
<dbReference type="FunFam" id="3.30.450.20:FF:000046">
    <property type="entry name" value="Aerotaxis sensor receptor"/>
    <property type="match status" value="1"/>
</dbReference>
<evidence type="ECO:0000256" key="9">
    <source>
        <dbReference type="ARBA" id="ARBA00023224"/>
    </source>
</evidence>
<dbReference type="AlphaFoldDB" id="A0A1J5RNL8"/>
<dbReference type="Pfam" id="PF08447">
    <property type="entry name" value="PAS_3"/>
    <property type="match status" value="1"/>
</dbReference>
<feature type="domain" description="Methyl-accepting transducer" evidence="12">
    <location>
        <begin position="302"/>
        <end position="531"/>
    </location>
</feature>
<keyword evidence="6 11" id="KW-0812">Transmembrane</keyword>
<dbReference type="InterPro" id="IPR004090">
    <property type="entry name" value="Chemotax_Me-accpt_rcpt"/>
</dbReference>
<dbReference type="Gene3D" id="3.30.450.20">
    <property type="entry name" value="PAS domain"/>
    <property type="match status" value="1"/>
</dbReference>
<sequence length="826" mass="87982">MKDNGPVTQTEIRVRDDAILVSKTDARGIITFVNAEFVETSGFTEQELVGAPHNIVRHPDMPQAAFADLWATLKQGRPWVALVKNRCKNGDFYWVRANVTPVIEQGALQGYISIRSKPGRDEVAAAEALYARLRQEGAGVRLERGRVVKTGVLAALNRAGHGVAVRQWAAFAVMLAVVLAQGLVCGDAPLPILGFLALGLTAAAAGGLFALRAVKQPLHRLESVLQDIARGNFSAACPDEPVAEFQDTAALLRGMMGRLGYAALEKQEITRRAESLLRDEMCELTEVLDREVQEVVGEISGQTDRLADNAAQLARVAEQLRGMAEEVARSVEVTAANVETVAGATEELEASGRQISSQVATSSALAESARDRADQASQSVTGASVASERIGEVVTMIRQIAAQTNLLALNATIEAARAGEAGKGFAVVAGEVKGLARQTETGIANVNAQAAEIGETTRSAVEMVEAVVSGIREIDTITAEVAHAAEEQRIATAEIMKSASEAADHTRAVAENAQNMMGGVETTRQTAETVSSLSAQVSRDIGSLRRRLYVVLHSTAGGDRRREPRFTAAVRFKAEIGGEVLSGYTGDLSGHGALLVPSAGTRPQSGKGHVELEGVGRLPCRFVGDYGVGFGVAFPEVEPQAAAALARAIEQAAAADQPRIALAVDVARQASEALLSALNSRRIGEEDLFSGDYRGIAGTNPVQVLAPHTLLVEGLFPQLIEPPLTHDAQMVFCCITDRNGYIAAHNKKYSHPQKPDDPVWNAGNSRNRRIFDDRTGILAARCRQPMVLTYARDMGGGTFVVLKEIDAPIVVNGRNWGAVRTAFKLA</sequence>
<dbReference type="GO" id="GO:0006935">
    <property type="term" value="P:chemotaxis"/>
    <property type="evidence" value="ECO:0007669"/>
    <property type="project" value="UniProtKB-KW"/>
</dbReference>
<organism evidence="15">
    <name type="scientific">mine drainage metagenome</name>
    <dbReference type="NCBI Taxonomy" id="410659"/>
    <lineage>
        <taxon>unclassified sequences</taxon>
        <taxon>metagenomes</taxon>
        <taxon>ecological metagenomes</taxon>
    </lineage>
</organism>
<name>A0A1J5RNL8_9ZZZZ</name>
<dbReference type="EMBL" id="MLJW01000202">
    <property type="protein sequence ID" value="OIQ93676.1"/>
    <property type="molecule type" value="Genomic_DNA"/>
</dbReference>
<accession>A0A1J5RNL8</accession>
<dbReference type="InterPro" id="IPR000014">
    <property type="entry name" value="PAS"/>
</dbReference>
<dbReference type="GO" id="GO:0007165">
    <property type="term" value="P:signal transduction"/>
    <property type="evidence" value="ECO:0007669"/>
    <property type="project" value="UniProtKB-KW"/>
</dbReference>
<dbReference type="InterPro" id="IPR035965">
    <property type="entry name" value="PAS-like_dom_sf"/>
</dbReference>
<dbReference type="SUPFAM" id="SSF55785">
    <property type="entry name" value="PYP-like sensor domain (PAS domain)"/>
    <property type="match status" value="1"/>
</dbReference>
<keyword evidence="8 11" id="KW-0472">Membrane</keyword>
<evidence type="ECO:0000256" key="7">
    <source>
        <dbReference type="ARBA" id="ARBA00022989"/>
    </source>
</evidence>
<dbReference type="SMART" id="SM00304">
    <property type="entry name" value="HAMP"/>
    <property type="match status" value="1"/>
</dbReference>
<keyword evidence="4" id="KW-0145">Chemotaxis</keyword>
<evidence type="ECO:0000259" key="12">
    <source>
        <dbReference type="PROSITE" id="PS50111"/>
    </source>
</evidence>
<dbReference type="SUPFAM" id="SSF141371">
    <property type="entry name" value="PilZ domain-like"/>
    <property type="match status" value="1"/>
</dbReference>
<feature type="transmembrane region" description="Helical" evidence="11">
    <location>
        <begin position="168"/>
        <end position="184"/>
    </location>
</feature>
<dbReference type="SMART" id="SM00283">
    <property type="entry name" value="MA"/>
    <property type="match status" value="1"/>
</dbReference>
<evidence type="ECO:0000256" key="1">
    <source>
        <dbReference type="ARBA" id="ARBA00004429"/>
    </source>
</evidence>
<keyword evidence="3" id="KW-0488">Methylation</keyword>
<comment type="subcellular location">
    <subcellularLocation>
        <location evidence="1">Cell inner membrane</location>
        <topology evidence="1">Multi-pass membrane protein</topology>
    </subcellularLocation>
</comment>
<keyword evidence="9" id="KW-0807">Transducer</keyword>
<evidence type="ECO:0000256" key="4">
    <source>
        <dbReference type="ARBA" id="ARBA00022500"/>
    </source>
</evidence>
<evidence type="ECO:0000256" key="11">
    <source>
        <dbReference type="SAM" id="Phobius"/>
    </source>
</evidence>
<dbReference type="CDD" id="cd00130">
    <property type="entry name" value="PAS"/>
    <property type="match status" value="1"/>
</dbReference>
<evidence type="ECO:0000256" key="10">
    <source>
        <dbReference type="ARBA" id="ARBA00029447"/>
    </source>
</evidence>
<protein>
    <submittedName>
        <fullName evidence="15">Aerotaxis receptor</fullName>
    </submittedName>
</protein>
<comment type="caution">
    <text evidence="15">The sequence shown here is derived from an EMBL/GenBank/DDBJ whole genome shotgun (WGS) entry which is preliminary data.</text>
</comment>
<evidence type="ECO:0000313" key="15">
    <source>
        <dbReference type="EMBL" id="OIQ93676.1"/>
    </source>
</evidence>
<feature type="domain" description="HAMP" evidence="14">
    <location>
        <begin position="212"/>
        <end position="264"/>
    </location>
</feature>
<dbReference type="PANTHER" id="PTHR32089">
    <property type="entry name" value="METHYL-ACCEPTING CHEMOTAXIS PROTEIN MCPB"/>
    <property type="match status" value="1"/>
</dbReference>
<dbReference type="PROSITE" id="PS50112">
    <property type="entry name" value="PAS"/>
    <property type="match status" value="1"/>
</dbReference>
<evidence type="ECO:0000256" key="2">
    <source>
        <dbReference type="ARBA" id="ARBA00022475"/>
    </source>
</evidence>
<evidence type="ECO:0000256" key="8">
    <source>
        <dbReference type="ARBA" id="ARBA00023136"/>
    </source>
</evidence>
<dbReference type="GO" id="GO:0035438">
    <property type="term" value="F:cyclic-di-GMP binding"/>
    <property type="evidence" value="ECO:0007669"/>
    <property type="project" value="InterPro"/>
</dbReference>
<evidence type="ECO:0000259" key="14">
    <source>
        <dbReference type="PROSITE" id="PS50885"/>
    </source>
</evidence>
<dbReference type="PANTHER" id="PTHR32089:SF112">
    <property type="entry name" value="LYSOZYME-LIKE PROTEIN-RELATED"/>
    <property type="match status" value="1"/>
</dbReference>
<dbReference type="GO" id="GO:0005886">
    <property type="term" value="C:plasma membrane"/>
    <property type="evidence" value="ECO:0007669"/>
    <property type="project" value="UniProtKB-SubCell"/>
</dbReference>
<dbReference type="Pfam" id="PF07238">
    <property type="entry name" value="PilZ"/>
    <property type="match status" value="1"/>
</dbReference>
<dbReference type="NCBIfam" id="TIGR00229">
    <property type="entry name" value="sensory_box"/>
    <property type="match status" value="1"/>
</dbReference>
<dbReference type="Gene3D" id="1.10.287.950">
    <property type="entry name" value="Methyl-accepting chemotaxis protein"/>
    <property type="match status" value="1"/>
</dbReference>
<dbReference type="GO" id="GO:0004888">
    <property type="term" value="F:transmembrane signaling receptor activity"/>
    <property type="evidence" value="ECO:0007669"/>
    <property type="project" value="InterPro"/>
</dbReference>
<dbReference type="InterPro" id="IPR013655">
    <property type="entry name" value="PAS_fold_3"/>
</dbReference>
<gene>
    <name evidence="15" type="primary">aer_13</name>
    <name evidence="15" type="ORF">GALL_243570</name>
</gene>
<dbReference type="Pfam" id="PF00015">
    <property type="entry name" value="MCPsignal"/>
    <property type="match status" value="1"/>
</dbReference>
<dbReference type="InterPro" id="IPR004089">
    <property type="entry name" value="MCPsignal_dom"/>
</dbReference>
<evidence type="ECO:0000256" key="6">
    <source>
        <dbReference type="ARBA" id="ARBA00022692"/>
    </source>
</evidence>
<feature type="domain" description="PAS" evidence="13">
    <location>
        <begin position="25"/>
        <end position="50"/>
    </location>
</feature>
<keyword evidence="7 11" id="KW-1133">Transmembrane helix</keyword>
<dbReference type="PROSITE" id="PS50111">
    <property type="entry name" value="CHEMOTAXIS_TRANSDUC_2"/>
    <property type="match status" value="1"/>
</dbReference>
<dbReference type="PRINTS" id="PR00260">
    <property type="entry name" value="CHEMTRNSDUCR"/>
</dbReference>